<dbReference type="AlphaFoldDB" id="A0A1G1Z322"/>
<feature type="transmembrane region" description="Helical" evidence="1">
    <location>
        <begin position="94"/>
        <end position="110"/>
    </location>
</feature>
<keyword evidence="1" id="KW-0812">Transmembrane</keyword>
<keyword evidence="1" id="KW-1133">Transmembrane helix</keyword>
<gene>
    <name evidence="2" type="ORF">A3H67_01295</name>
</gene>
<dbReference type="Proteomes" id="UP000177408">
    <property type="component" value="Unassembled WGS sequence"/>
</dbReference>
<evidence type="ECO:0000313" key="3">
    <source>
        <dbReference type="Proteomes" id="UP000177408"/>
    </source>
</evidence>
<feature type="transmembrane region" description="Helical" evidence="1">
    <location>
        <begin position="55"/>
        <end position="74"/>
    </location>
</feature>
<reference evidence="2 3" key="1">
    <citation type="journal article" date="2016" name="Nat. Commun.">
        <title>Thousands of microbial genomes shed light on interconnected biogeochemical processes in an aquifer system.</title>
        <authorList>
            <person name="Anantharaman K."/>
            <person name="Brown C.T."/>
            <person name="Hug L.A."/>
            <person name="Sharon I."/>
            <person name="Castelle C.J."/>
            <person name="Probst A.J."/>
            <person name="Thomas B.C."/>
            <person name="Singh A."/>
            <person name="Wilkins M.J."/>
            <person name="Karaoz U."/>
            <person name="Brodie E.L."/>
            <person name="Williams K.H."/>
            <person name="Hubbard S.S."/>
            <person name="Banfield J.F."/>
        </authorList>
    </citation>
    <scope>NUCLEOTIDE SEQUENCE [LARGE SCALE GENOMIC DNA]</scope>
</reference>
<organism evidence="2 3">
    <name type="scientific">Candidatus Buchananbacteria bacterium RIFCSPLOWO2_02_FULL_46_11b</name>
    <dbReference type="NCBI Taxonomy" id="1797548"/>
    <lineage>
        <taxon>Bacteria</taxon>
        <taxon>Candidatus Buchananiibacteriota</taxon>
    </lineage>
</organism>
<proteinExistence type="predicted"/>
<feature type="transmembrane region" description="Helical" evidence="1">
    <location>
        <begin position="21"/>
        <end position="43"/>
    </location>
</feature>
<feature type="transmembrane region" description="Helical" evidence="1">
    <location>
        <begin position="116"/>
        <end position="137"/>
    </location>
</feature>
<accession>A0A1G1Z322</accession>
<comment type="caution">
    <text evidence="2">The sequence shown here is derived from an EMBL/GenBank/DDBJ whole genome shotgun (WGS) entry which is preliminary data.</text>
</comment>
<protein>
    <submittedName>
        <fullName evidence="2">Uncharacterized protein</fullName>
    </submittedName>
</protein>
<evidence type="ECO:0000313" key="2">
    <source>
        <dbReference type="EMBL" id="OGY58290.1"/>
    </source>
</evidence>
<name>A0A1G1Z322_9BACT</name>
<sequence length="151" mass="16805">MKSKDNPCGSPLTYTALEKAGLSALGILAVFLLAGWGLCYLSFEGERLVHPKLNLAGLIILLILPASASLIFGLCRQISDQSVFKHYQEIWEKFFLYMPFAILVAIFHSSDQGYMPLKISVILVLSWAAASAGIYHLNHFLRRVCQTENTK</sequence>
<evidence type="ECO:0000256" key="1">
    <source>
        <dbReference type="SAM" id="Phobius"/>
    </source>
</evidence>
<keyword evidence="1" id="KW-0472">Membrane</keyword>
<dbReference type="EMBL" id="MHIR01000003">
    <property type="protein sequence ID" value="OGY58290.1"/>
    <property type="molecule type" value="Genomic_DNA"/>
</dbReference>